<reference evidence="3" key="1">
    <citation type="journal article" date="2013" name="Nat. Commun.">
        <title>Whole-genome sequencing of Oryza brachyantha reveals mechanisms underlying Oryza genome evolution.</title>
        <authorList>
            <person name="Chen J."/>
            <person name="Huang Q."/>
            <person name="Gao D."/>
            <person name="Wang J."/>
            <person name="Lang Y."/>
            <person name="Liu T."/>
            <person name="Li B."/>
            <person name="Bai Z."/>
            <person name="Luis Goicoechea J."/>
            <person name="Liang C."/>
            <person name="Chen C."/>
            <person name="Zhang W."/>
            <person name="Sun S."/>
            <person name="Liao Y."/>
            <person name="Zhang X."/>
            <person name="Yang L."/>
            <person name="Song C."/>
            <person name="Wang M."/>
            <person name="Shi J."/>
            <person name="Liu G."/>
            <person name="Liu J."/>
            <person name="Zhou H."/>
            <person name="Zhou W."/>
            <person name="Yu Q."/>
            <person name="An N."/>
            <person name="Chen Y."/>
            <person name="Cai Q."/>
            <person name="Wang B."/>
            <person name="Liu B."/>
            <person name="Min J."/>
            <person name="Huang Y."/>
            <person name="Wu H."/>
            <person name="Li Z."/>
            <person name="Zhang Y."/>
            <person name="Yin Y."/>
            <person name="Song W."/>
            <person name="Jiang J."/>
            <person name="Jackson S.A."/>
            <person name="Wing R.A."/>
            <person name="Wang J."/>
            <person name="Chen M."/>
        </authorList>
    </citation>
    <scope>NUCLEOTIDE SEQUENCE [LARGE SCALE GENOMIC DNA]</scope>
    <source>
        <strain evidence="3">cv. IRGC 101232</strain>
    </source>
</reference>
<evidence type="ECO:0000313" key="4">
    <source>
        <dbReference type="Proteomes" id="UP000006038"/>
    </source>
</evidence>
<dbReference type="Gramene" id="OB04G12880.1">
    <property type="protein sequence ID" value="OB04G12880.1"/>
    <property type="gene ID" value="OB04G12880"/>
</dbReference>
<keyword evidence="2" id="KW-0472">Membrane</keyword>
<proteinExistence type="predicted"/>
<dbReference type="HOGENOM" id="CLU_1605245_0_0_1"/>
<sequence>MQLATPPRTNSKRLREYGSHLSSSVRHWGHTMGVADHTRMKASMVAVLVMMEMLIMSVIVYADDASSHVVMDEEITVVANSHGKNEGSVSKDGIAPGRKLISEATNTDSSTAGVSSTSSDAGNAGTSSAGASGTSSAGAGGTGIDSNYYVTIKGYKDYMKKFGHNP</sequence>
<accession>J3LVW3</accession>
<protein>
    <submittedName>
        <fullName evidence="3">Uncharacterized protein</fullName>
    </submittedName>
</protein>
<evidence type="ECO:0000256" key="1">
    <source>
        <dbReference type="SAM" id="MobiDB-lite"/>
    </source>
</evidence>
<dbReference type="AlphaFoldDB" id="J3LVW3"/>
<name>J3LVW3_ORYBR</name>
<dbReference type="eggNOG" id="ENOG502R5NE">
    <property type="taxonomic scope" value="Eukaryota"/>
</dbReference>
<dbReference type="Proteomes" id="UP000006038">
    <property type="component" value="Chromosome 4"/>
</dbReference>
<keyword evidence="2" id="KW-1133">Transmembrane helix</keyword>
<feature type="compositionally biased region" description="Low complexity" evidence="1">
    <location>
        <begin position="108"/>
        <end position="137"/>
    </location>
</feature>
<keyword evidence="4" id="KW-1185">Reference proteome</keyword>
<keyword evidence="2" id="KW-0812">Transmembrane</keyword>
<evidence type="ECO:0000313" key="3">
    <source>
        <dbReference type="EnsemblPlants" id="OB04G12880.1"/>
    </source>
</evidence>
<reference evidence="3" key="2">
    <citation type="submission" date="2013-04" db="UniProtKB">
        <authorList>
            <consortium name="EnsemblPlants"/>
        </authorList>
    </citation>
    <scope>IDENTIFICATION</scope>
</reference>
<feature type="region of interest" description="Disordered" evidence="1">
    <location>
        <begin position="1"/>
        <end position="20"/>
    </location>
</feature>
<feature type="region of interest" description="Disordered" evidence="1">
    <location>
        <begin position="104"/>
        <end position="138"/>
    </location>
</feature>
<organism evidence="3">
    <name type="scientific">Oryza brachyantha</name>
    <name type="common">malo sina</name>
    <dbReference type="NCBI Taxonomy" id="4533"/>
    <lineage>
        <taxon>Eukaryota</taxon>
        <taxon>Viridiplantae</taxon>
        <taxon>Streptophyta</taxon>
        <taxon>Embryophyta</taxon>
        <taxon>Tracheophyta</taxon>
        <taxon>Spermatophyta</taxon>
        <taxon>Magnoliopsida</taxon>
        <taxon>Liliopsida</taxon>
        <taxon>Poales</taxon>
        <taxon>Poaceae</taxon>
        <taxon>BOP clade</taxon>
        <taxon>Oryzoideae</taxon>
        <taxon>Oryzeae</taxon>
        <taxon>Oryzinae</taxon>
        <taxon>Oryza</taxon>
    </lineage>
</organism>
<feature type="transmembrane region" description="Helical" evidence="2">
    <location>
        <begin position="42"/>
        <end position="62"/>
    </location>
</feature>
<evidence type="ECO:0000256" key="2">
    <source>
        <dbReference type="SAM" id="Phobius"/>
    </source>
</evidence>
<dbReference type="EnsemblPlants" id="OB04G12880.1">
    <property type="protein sequence ID" value="OB04G12880.1"/>
    <property type="gene ID" value="OB04G12880"/>
</dbReference>